<gene>
    <name evidence="2" type="ORF">RM530_09530</name>
</gene>
<comment type="caution">
    <text evidence="2">The sequence shown here is derived from an EMBL/GenBank/DDBJ whole genome shotgun (WGS) entry which is preliminary data.</text>
</comment>
<feature type="transmembrane region" description="Helical" evidence="1">
    <location>
        <begin position="30"/>
        <end position="48"/>
    </location>
</feature>
<dbReference type="Proteomes" id="UP001254608">
    <property type="component" value="Unassembled WGS sequence"/>
</dbReference>
<evidence type="ECO:0000313" key="3">
    <source>
        <dbReference type="Proteomes" id="UP001254608"/>
    </source>
</evidence>
<keyword evidence="1" id="KW-0472">Membrane</keyword>
<dbReference type="EMBL" id="JAVRIC010000011">
    <property type="protein sequence ID" value="MDT0497601.1"/>
    <property type="molecule type" value="Genomic_DNA"/>
</dbReference>
<accession>A0ABU2WI98</accession>
<dbReference type="RefSeq" id="WP_311364993.1">
    <property type="nucleotide sequence ID" value="NZ_JAVRIC010000011.1"/>
</dbReference>
<name>A0ABU2WI98_9GAMM</name>
<feature type="transmembrane region" description="Helical" evidence="1">
    <location>
        <begin position="225"/>
        <end position="242"/>
    </location>
</feature>
<protein>
    <submittedName>
        <fullName evidence="2">Uncharacterized protein</fullName>
    </submittedName>
</protein>
<proteinExistence type="predicted"/>
<evidence type="ECO:0000256" key="1">
    <source>
        <dbReference type="SAM" id="Phobius"/>
    </source>
</evidence>
<sequence length="245" mass="26680">MSMGLLDLPAPLFYWIDGASSGAVPATLRLWIWGVVGGVASMGLYWLLSPQKRISATKRELAEAQRALNSFDGEFSEATPMMRRMLGLAFKQAGIVVIPAVIAMAPVLCLLAWMSTAYGYSWPAPGATVETRTHPQQGYSAQWASVPGSDKTAHVLITDESGSTLEDHAMDKPVPVLHKRAWWNALIGNPAGYLPEDLAVDAVEIELPERHYLGFGPGWLRGWEFSFILAVTIGALGLKLGFRIE</sequence>
<reference evidence="2 3" key="1">
    <citation type="submission" date="2023-09" db="EMBL/GenBank/DDBJ databases">
        <authorList>
            <person name="Rey-Velasco X."/>
        </authorList>
    </citation>
    <scope>NUCLEOTIDE SEQUENCE [LARGE SCALE GENOMIC DNA]</scope>
    <source>
        <strain evidence="2 3">W345</strain>
    </source>
</reference>
<keyword evidence="3" id="KW-1185">Reference proteome</keyword>
<keyword evidence="1" id="KW-0812">Transmembrane</keyword>
<keyword evidence="1" id="KW-1133">Transmembrane helix</keyword>
<organism evidence="2 3">
    <name type="scientific">Banduia mediterranea</name>
    <dbReference type="NCBI Taxonomy" id="3075609"/>
    <lineage>
        <taxon>Bacteria</taxon>
        <taxon>Pseudomonadati</taxon>
        <taxon>Pseudomonadota</taxon>
        <taxon>Gammaproteobacteria</taxon>
        <taxon>Nevskiales</taxon>
        <taxon>Algiphilaceae</taxon>
        <taxon>Banduia</taxon>
    </lineage>
</organism>
<feature type="transmembrane region" description="Helical" evidence="1">
    <location>
        <begin position="93"/>
        <end position="114"/>
    </location>
</feature>
<evidence type="ECO:0000313" key="2">
    <source>
        <dbReference type="EMBL" id="MDT0497601.1"/>
    </source>
</evidence>